<keyword evidence="1" id="KW-1133">Transmembrane helix</keyword>
<feature type="transmembrane region" description="Helical" evidence="1">
    <location>
        <begin position="224"/>
        <end position="246"/>
    </location>
</feature>
<sequence>MATPSSVTFHSAPTADNPFAWDIPDSNGNFPTSPYDELEVLNWYTSIHYAVTISVGAILVPCMIYMVLFHTTGALLPYKKLLLVCSMSDFFFWLLDSCGQLKVRMIDGVFVGTVTGPAKLLPRWGQLLAASLGVSLVCFTNATLPAQSFYRYYALTRGKTCDKLKTTLILAFPFVVNIVPFVLLYISFFESPKVRPGYNYATLWFKEYPLPLLLILDTRSSWDMAFIATAGLQITFGYLATVYFSYKTWRQLCVYADKYSPKTKVLQAQLARFLFFQISKSVYGASRPRKSTAKLSRNERISASSKETVCFICSGGRVVSALDFCARRGGFDPILTTSIVPASLLAASALLRIDGGISTTVSVTLASWIPILNSLLTITAIVPYRRVLKGWLCHVLHNAKILSTVPSTVVPVNSKNG</sequence>
<feature type="transmembrane region" description="Helical" evidence="1">
    <location>
        <begin position="47"/>
        <end position="69"/>
    </location>
</feature>
<accession>A0A1I7RJR1</accession>
<evidence type="ECO:0000313" key="2">
    <source>
        <dbReference type="Proteomes" id="UP000095284"/>
    </source>
</evidence>
<dbReference type="Proteomes" id="UP000095284">
    <property type="component" value="Unplaced"/>
</dbReference>
<evidence type="ECO:0000256" key="1">
    <source>
        <dbReference type="SAM" id="Phobius"/>
    </source>
</evidence>
<keyword evidence="1" id="KW-0472">Membrane</keyword>
<reference evidence="3" key="1">
    <citation type="submission" date="2016-11" db="UniProtKB">
        <authorList>
            <consortium name="WormBaseParasite"/>
        </authorList>
    </citation>
    <scope>IDENTIFICATION</scope>
</reference>
<dbReference type="PANTHER" id="PTHR22943">
    <property type="entry name" value="7-TRANSMEMBRANE DOMAIN RECEPTOR C.ELEGANS"/>
    <property type="match status" value="1"/>
</dbReference>
<feature type="transmembrane region" description="Helical" evidence="1">
    <location>
        <begin position="123"/>
        <end position="146"/>
    </location>
</feature>
<dbReference type="WBParaSite" id="BXY_0094300.1">
    <property type="protein sequence ID" value="BXY_0094300.1"/>
    <property type="gene ID" value="BXY_0094300"/>
</dbReference>
<dbReference type="InterPro" id="IPR019421">
    <property type="entry name" value="7TM_GPCR_serpentine_rcpt_Srd"/>
</dbReference>
<evidence type="ECO:0000313" key="3">
    <source>
        <dbReference type="WBParaSite" id="BXY_0094300.1"/>
    </source>
</evidence>
<dbReference type="AlphaFoldDB" id="A0A1I7RJR1"/>
<dbReference type="PANTHER" id="PTHR22943:SF248">
    <property type="entry name" value="SEVEN TM RECEPTOR"/>
    <property type="match status" value="1"/>
</dbReference>
<organism evidence="2 3">
    <name type="scientific">Bursaphelenchus xylophilus</name>
    <name type="common">Pinewood nematode worm</name>
    <name type="synonym">Aphelenchoides xylophilus</name>
    <dbReference type="NCBI Taxonomy" id="6326"/>
    <lineage>
        <taxon>Eukaryota</taxon>
        <taxon>Metazoa</taxon>
        <taxon>Ecdysozoa</taxon>
        <taxon>Nematoda</taxon>
        <taxon>Chromadorea</taxon>
        <taxon>Rhabditida</taxon>
        <taxon>Tylenchina</taxon>
        <taxon>Tylenchomorpha</taxon>
        <taxon>Aphelenchoidea</taxon>
        <taxon>Aphelenchoididae</taxon>
        <taxon>Bursaphelenchus</taxon>
    </lineage>
</organism>
<dbReference type="Pfam" id="PF10317">
    <property type="entry name" value="7TM_GPCR_Srd"/>
    <property type="match status" value="1"/>
</dbReference>
<keyword evidence="1" id="KW-0812">Transmembrane</keyword>
<proteinExistence type="predicted"/>
<name>A0A1I7RJR1_BURXY</name>
<protein>
    <submittedName>
        <fullName evidence="3">G protein-coupled receptor</fullName>
    </submittedName>
</protein>
<feature type="transmembrane region" description="Helical" evidence="1">
    <location>
        <begin position="167"/>
        <end position="188"/>
    </location>
</feature>